<dbReference type="GO" id="GO:0051920">
    <property type="term" value="F:peroxiredoxin activity"/>
    <property type="evidence" value="ECO:0007669"/>
    <property type="project" value="InterPro"/>
</dbReference>
<dbReference type="InterPro" id="IPR052512">
    <property type="entry name" value="4CMD/NDH-1_regulator"/>
</dbReference>
<keyword evidence="3" id="KW-1185">Reference proteome</keyword>
<dbReference type="Proteomes" id="UP000785200">
    <property type="component" value="Unassembled WGS sequence"/>
</dbReference>
<dbReference type="PANTHER" id="PTHR33570:SF2">
    <property type="entry name" value="CARBOXYMUCONOLACTONE DECARBOXYLASE-LIKE DOMAIN-CONTAINING PROTEIN"/>
    <property type="match status" value="1"/>
</dbReference>
<evidence type="ECO:0000313" key="3">
    <source>
        <dbReference type="Proteomes" id="UP000785200"/>
    </source>
</evidence>
<reference evidence="2" key="1">
    <citation type="submission" date="2019-07" db="EMBL/GenBank/DDBJ databases">
        <title>Hyphodiscus hymeniophilus genome sequencing and assembly.</title>
        <authorList>
            <person name="Kramer G."/>
            <person name="Nodwell J."/>
        </authorList>
    </citation>
    <scope>NUCLEOTIDE SEQUENCE</scope>
    <source>
        <strain evidence="2">ATCC 34498</strain>
    </source>
</reference>
<name>A0A9P7AWI8_9HELO</name>
<dbReference type="PANTHER" id="PTHR33570">
    <property type="entry name" value="4-CARBOXYMUCONOLACTONE DECARBOXYLASE FAMILY PROTEIN"/>
    <property type="match status" value="1"/>
</dbReference>
<accession>A0A9P7AWI8</accession>
<gene>
    <name evidence="2" type="ORF">D0Z07_5612</name>
</gene>
<evidence type="ECO:0000259" key="1">
    <source>
        <dbReference type="Pfam" id="PF02627"/>
    </source>
</evidence>
<dbReference type="Gene3D" id="1.20.1290.10">
    <property type="entry name" value="AhpD-like"/>
    <property type="match status" value="1"/>
</dbReference>
<dbReference type="InterPro" id="IPR003779">
    <property type="entry name" value="CMD-like"/>
</dbReference>
<sequence length="141" mass="15497">MSPTDELAEVHAKLFDLGLKTRREVVGDAYVDKALAGGSSDFAKPMQQLVTEFCWGSVWTRPGLEYKQRSLINIGMLCALNRGPELGNHVRGAIRNGCTPIEVREAILQVSVYCGMPAGLEGFKIAERIINEMIANGEYKP</sequence>
<dbReference type="Pfam" id="PF02627">
    <property type="entry name" value="CMD"/>
    <property type="match status" value="1"/>
</dbReference>
<protein>
    <submittedName>
        <fullName evidence="2">4-carboxymuconolactone decarboxylase</fullName>
    </submittedName>
</protein>
<evidence type="ECO:0000313" key="2">
    <source>
        <dbReference type="EMBL" id="KAG0648299.1"/>
    </source>
</evidence>
<dbReference type="InterPro" id="IPR029032">
    <property type="entry name" value="AhpD-like"/>
</dbReference>
<dbReference type="SUPFAM" id="SSF69118">
    <property type="entry name" value="AhpD-like"/>
    <property type="match status" value="1"/>
</dbReference>
<organism evidence="2 3">
    <name type="scientific">Hyphodiscus hymeniophilus</name>
    <dbReference type="NCBI Taxonomy" id="353542"/>
    <lineage>
        <taxon>Eukaryota</taxon>
        <taxon>Fungi</taxon>
        <taxon>Dikarya</taxon>
        <taxon>Ascomycota</taxon>
        <taxon>Pezizomycotina</taxon>
        <taxon>Leotiomycetes</taxon>
        <taxon>Helotiales</taxon>
        <taxon>Hyphodiscaceae</taxon>
        <taxon>Hyphodiscus</taxon>
    </lineage>
</organism>
<feature type="domain" description="Carboxymuconolactone decarboxylase-like" evidence="1">
    <location>
        <begin position="46"/>
        <end position="127"/>
    </location>
</feature>
<dbReference type="OrthoDB" id="104509at2759"/>
<dbReference type="AlphaFoldDB" id="A0A9P7AWI8"/>
<proteinExistence type="predicted"/>
<comment type="caution">
    <text evidence="2">The sequence shown here is derived from an EMBL/GenBank/DDBJ whole genome shotgun (WGS) entry which is preliminary data.</text>
</comment>
<dbReference type="EMBL" id="VNKQ01000010">
    <property type="protein sequence ID" value="KAG0648299.1"/>
    <property type="molecule type" value="Genomic_DNA"/>
</dbReference>